<sequence length="167" mass="19518">MNLALVCQSPLRAKLIIFQCKYDLDCFQTKIKLKYFASKIIPSLIWLDSKGHYLVGFRNSHLLLAYLLIEGAEAGVGSWGRGGVTNHFLALLLDFYMNFLLKNDESYLPRLIRAAKKPSFHLSQYMQYTYEDWFERQNIVSFVEIEGEEEDFELPELNFSLPEQNLY</sequence>
<protein>
    <submittedName>
        <fullName evidence="1">Uncharacterized protein</fullName>
    </submittedName>
</protein>
<accession>A0A3M7QMK9</accession>
<comment type="caution">
    <text evidence="1">The sequence shown here is derived from an EMBL/GenBank/DDBJ whole genome shotgun (WGS) entry which is preliminary data.</text>
</comment>
<dbReference type="Proteomes" id="UP000276133">
    <property type="component" value="Unassembled WGS sequence"/>
</dbReference>
<keyword evidence="2" id="KW-1185">Reference proteome</keyword>
<evidence type="ECO:0000313" key="2">
    <source>
        <dbReference type="Proteomes" id="UP000276133"/>
    </source>
</evidence>
<dbReference type="AlphaFoldDB" id="A0A3M7QMK9"/>
<gene>
    <name evidence="1" type="ORF">BpHYR1_040196</name>
</gene>
<evidence type="ECO:0000313" key="1">
    <source>
        <dbReference type="EMBL" id="RNA12520.1"/>
    </source>
</evidence>
<reference evidence="1 2" key="1">
    <citation type="journal article" date="2018" name="Sci. Rep.">
        <title>Genomic signatures of local adaptation to the degree of environmental predictability in rotifers.</title>
        <authorList>
            <person name="Franch-Gras L."/>
            <person name="Hahn C."/>
            <person name="Garcia-Roger E.M."/>
            <person name="Carmona M.J."/>
            <person name="Serra M."/>
            <person name="Gomez A."/>
        </authorList>
    </citation>
    <scope>NUCLEOTIDE SEQUENCE [LARGE SCALE GENOMIC DNA]</scope>
    <source>
        <strain evidence="1">HYR1</strain>
    </source>
</reference>
<dbReference type="EMBL" id="REGN01005670">
    <property type="protein sequence ID" value="RNA12520.1"/>
    <property type="molecule type" value="Genomic_DNA"/>
</dbReference>
<name>A0A3M7QMK9_BRAPC</name>
<organism evidence="1 2">
    <name type="scientific">Brachionus plicatilis</name>
    <name type="common">Marine rotifer</name>
    <name type="synonym">Brachionus muelleri</name>
    <dbReference type="NCBI Taxonomy" id="10195"/>
    <lineage>
        <taxon>Eukaryota</taxon>
        <taxon>Metazoa</taxon>
        <taxon>Spiralia</taxon>
        <taxon>Gnathifera</taxon>
        <taxon>Rotifera</taxon>
        <taxon>Eurotatoria</taxon>
        <taxon>Monogononta</taxon>
        <taxon>Pseudotrocha</taxon>
        <taxon>Ploima</taxon>
        <taxon>Brachionidae</taxon>
        <taxon>Brachionus</taxon>
    </lineage>
</organism>
<proteinExistence type="predicted"/>